<evidence type="ECO:0000313" key="4">
    <source>
        <dbReference type="Proteomes" id="UP001294412"/>
    </source>
</evidence>
<feature type="domain" description="XdhC- CoxI" evidence="1">
    <location>
        <begin position="7"/>
        <end position="59"/>
    </location>
</feature>
<proteinExistence type="predicted"/>
<feature type="domain" description="XdhC Rossmann" evidence="2">
    <location>
        <begin position="108"/>
        <end position="248"/>
    </location>
</feature>
<protein>
    <submittedName>
        <fullName evidence="3">Xanthine dehydrogenase accessory protein XdhC</fullName>
    </submittedName>
</protein>
<organism evidence="3 4">
    <name type="scientific">Fulvimarina uroteuthidis</name>
    <dbReference type="NCBI Taxonomy" id="3098149"/>
    <lineage>
        <taxon>Bacteria</taxon>
        <taxon>Pseudomonadati</taxon>
        <taxon>Pseudomonadota</taxon>
        <taxon>Alphaproteobacteria</taxon>
        <taxon>Hyphomicrobiales</taxon>
        <taxon>Aurantimonadaceae</taxon>
        <taxon>Fulvimarina</taxon>
    </lineage>
</organism>
<dbReference type="NCBIfam" id="TIGR02964">
    <property type="entry name" value="xanthine_xdhC"/>
    <property type="match status" value="1"/>
</dbReference>
<evidence type="ECO:0000259" key="2">
    <source>
        <dbReference type="Pfam" id="PF13478"/>
    </source>
</evidence>
<dbReference type="PANTHER" id="PTHR30388">
    <property type="entry name" value="ALDEHYDE OXIDOREDUCTASE MOLYBDENUM COFACTOR ASSEMBLY PROTEIN"/>
    <property type="match status" value="1"/>
</dbReference>
<accession>A0ABU5HZS4</accession>
<name>A0ABU5HZS4_9HYPH</name>
<gene>
    <name evidence="3" type="primary">xdhC</name>
    <name evidence="3" type="ORF">U0C82_05610</name>
</gene>
<keyword evidence="4" id="KW-1185">Reference proteome</keyword>
<dbReference type="InterPro" id="IPR003777">
    <property type="entry name" value="XdhC_CoxI"/>
</dbReference>
<dbReference type="InterPro" id="IPR052698">
    <property type="entry name" value="MoCofactor_Util/Proc"/>
</dbReference>
<dbReference type="Pfam" id="PF02625">
    <property type="entry name" value="XdhC_CoxI"/>
    <property type="match status" value="1"/>
</dbReference>
<sequence>MVAPFGILVTVLTAEGSTPREAGATLEVTEAGQRGTIGGGRLEFDAIDLARHMLKSGAVRETRSIALGPRIGQCCGGRVELLFERVTEALAERKARDAEAARAAQASVYLFGAGHTGSALAAALAPLPLQTTLIDSRAHALAAVPETIRTIAAAMPESLVAAAPPGSAFVVMTHDHALDFLIAAAALERRDAAYVGMIGSATKRARFGSYLGELGRKADLARLTLPLGGSALRDKRPAVIAALTAAELCTCLLSYHQKTLPVRLADAPL</sequence>
<dbReference type="Pfam" id="PF13478">
    <property type="entry name" value="XdhC_C"/>
    <property type="match status" value="1"/>
</dbReference>
<dbReference type="InterPro" id="IPR014308">
    <property type="entry name" value="Xanthine_DH_XdhC"/>
</dbReference>
<evidence type="ECO:0000259" key="1">
    <source>
        <dbReference type="Pfam" id="PF02625"/>
    </source>
</evidence>
<dbReference type="Proteomes" id="UP001294412">
    <property type="component" value="Unassembled WGS sequence"/>
</dbReference>
<dbReference type="EMBL" id="JAXLPB010000002">
    <property type="protein sequence ID" value="MDY8108630.1"/>
    <property type="molecule type" value="Genomic_DNA"/>
</dbReference>
<dbReference type="Gene3D" id="3.40.50.720">
    <property type="entry name" value="NAD(P)-binding Rossmann-like Domain"/>
    <property type="match status" value="1"/>
</dbReference>
<dbReference type="PANTHER" id="PTHR30388:SF6">
    <property type="entry name" value="XANTHINE DEHYDROGENASE SUBUNIT A-RELATED"/>
    <property type="match status" value="1"/>
</dbReference>
<reference evidence="3 4" key="1">
    <citation type="submission" date="2023-12" db="EMBL/GenBank/DDBJ databases">
        <title>Description of Novel Strain Fulvimarina sp. 2208YS6-2-32 isolated from Uroteuthis (Photololigo) edulis.</title>
        <authorList>
            <person name="Park J.-S."/>
        </authorList>
    </citation>
    <scope>NUCLEOTIDE SEQUENCE [LARGE SCALE GENOMIC DNA]</scope>
    <source>
        <strain evidence="3 4">2208YS6-2-32</strain>
    </source>
</reference>
<comment type="caution">
    <text evidence="3">The sequence shown here is derived from an EMBL/GenBank/DDBJ whole genome shotgun (WGS) entry which is preliminary data.</text>
</comment>
<dbReference type="RefSeq" id="WP_322186109.1">
    <property type="nucleotide sequence ID" value="NZ_JAXLPB010000002.1"/>
</dbReference>
<evidence type="ECO:0000313" key="3">
    <source>
        <dbReference type="EMBL" id="MDY8108630.1"/>
    </source>
</evidence>
<dbReference type="InterPro" id="IPR027051">
    <property type="entry name" value="XdhC_Rossmann_dom"/>
</dbReference>